<comment type="caution">
    <text evidence="9">The sequence shown here is derived from an EMBL/GenBank/DDBJ whole genome shotgun (WGS) entry which is preliminary data.</text>
</comment>
<evidence type="ECO:0000256" key="1">
    <source>
        <dbReference type="ARBA" id="ARBA00004651"/>
    </source>
</evidence>
<evidence type="ECO:0000313" key="9">
    <source>
        <dbReference type="EMBL" id="RZS59678.1"/>
    </source>
</evidence>
<feature type="transmembrane region" description="Helical" evidence="7">
    <location>
        <begin position="377"/>
        <end position="398"/>
    </location>
</feature>
<dbReference type="OrthoDB" id="145388at2"/>
<feature type="transmembrane region" description="Helical" evidence="7">
    <location>
        <begin position="182"/>
        <end position="200"/>
    </location>
</feature>
<feature type="transmembrane region" description="Helical" evidence="7">
    <location>
        <begin position="51"/>
        <end position="71"/>
    </location>
</feature>
<dbReference type="InterPro" id="IPR020846">
    <property type="entry name" value="MFS_dom"/>
</dbReference>
<protein>
    <submittedName>
        <fullName evidence="9">MFS transporter</fullName>
    </submittedName>
</protein>
<dbReference type="PANTHER" id="PTHR23513:SF6">
    <property type="entry name" value="MAJOR FACILITATOR SUPERFAMILY ASSOCIATED DOMAIN-CONTAINING PROTEIN"/>
    <property type="match status" value="1"/>
</dbReference>
<keyword evidence="5 7" id="KW-0472">Membrane</keyword>
<dbReference type="AlphaFoldDB" id="A0A4Q7LZZ8"/>
<feature type="region of interest" description="Disordered" evidence="6">
    <location>
        <begin position="209"/>
        <end position="230"/>
    </location>
</feature>
<feature type="transmembrane region" description="Helical" evidence="7">
    <location>
        <begin position="284"/>
        <end position="303"/>
    </location>
</feature>
<dbReference type="GO" id="GO:0005886">
    <property type="term" value="C:plasma membrane"/>
    <property type="evidence" value="ECO:0007669"/>
    <property type="project" value="UniProtKB-SubCell"/>
</dbReference>
<gene>
    <name evidence="9" type="ORF">EV141_0910</name>
</gene>
<evidence type="ECO:0000256" key="2">
    <source>
        <dbReference type="ARBA" id="ARBA00022475"/>
    </source>
</evidence>
<evidence type="ECO:0000256" key="6">
    <source>
        <dbReference type="SAM" id="MobiDB-lite"/>
    </source>
</evidence>
<dbReference type="InterPro" id="IPR011701">
    <property type="entry name" value="MFS"/>
</dbReference>
<evidence type="ECO:0000256" key="3">
    <source>
        <dbReference type="ARBA" id="ARBA00022692"/>
    </source>
</evidence>
<keyword evidence="2" id="KW-1003">Cell membrane</keyword>
<feature type="domain" description="Major facilitator superfamily (MFS) profile" evidence="8">
    <location>
        <begin position="248"/>
        <end position="460"/>
    </location>
</feature>
<sequence>MSSATSPGSERRGLGRTFGNVFTANLASSLGDGIARTAAPLLAARLTDDPVLISGLAALSMLPWLLFALPSGILVDRMDRRHALALAATVRTVLAVGLLALVWTGELTIWWLYLLIFVYGACETLYDGAIRAVVPSVVRKKNLSRANSRIEGAELVVQNFAAAPITSALFAVAVLIPLGVMGAAYGLAVVLAVLLPQVASGRQFRSRAGRVSDSQSNDGADARGGDDAPVPFRKQLADGWRFIIANRQLRTLWFFTTATGLLYAASSATLVLFVLQTLAIPEAAFGLFLVSGAVGGIVGSFVASRLQGRFGLGLVMAIMNLVSGIATLVTGLVPVAAVGVLCFALASGSVTVWNILMMSYRQAIVPGRLLGRVHGTWRTLLWGSMPLGSLLGGAIALLDLRLPWIIGGGVMVVLALVFFRFLMSLPNPEDIDNGDEPPPVTDALPTVGPGVPPGQPAADK</sequence>
<evidence type="ECO:0000259" key="8">
    <source>
        <dbReference type="PROSITE" id="PS50850"/>
    </source>
</evidence>
<keyword evidence="10" id="KW-1185">Reference proteome</keyword>
<evidence type="ECO:0000313" key="10">
    <source>
        <dbReference type="Proteomes" id="UP000293519"/>
    </source>
</evidence>
<dbReference type="GO" id="GO:0022857">
    <property type="term" value="F:transmembrane transporter activity"/>
    <property type="evidence" value="ECO:0007669"/>
    <property type="project" value="InterPro"/>
</dbReference>
<dbReference type="RefSeq" id="WP_157985503.1">
    <property type="nucleotide sequence ID" value="NZ_SGWW01000001.1"/>
</dbReference>
<dbReference type="Proteomes" id="UP000293519">
    <property type="component" value="Unassembled WGS sequence"/>
</dbReference>
<dbReference type="CDD" id="cd06173">
    <property type="entry name" value="MFS_MefA_like"/>
    <property type="match status" value="1"/>
</dbReference>
<evidence type="ECO:0000256" key="4">
    <source>
        <dbReference type="ARBA" id="ARBA00022989"/>
    </source>
</evidence>
<feature type="transmembrane region" description="Helical" evidence="7">
    <location>
        <begin position="335"/>
        <end position="356"/>
    </location>
</feature>
<organism evidence="9 10">
    <name type="scientific">Microcella putealis</name>
    <dbReference type="NCBI Taxonomy" id="337005"/>
    <lineage>
        <taxon>Bacteria</taxon>
        <taxon>Bacillati</taxon>
        <taxon>Actinomycetota</taxon>
        <taxon>Actinomycetes</taxon>
        <taxon>Micrococcales</taxon>
        <taxon>Microbacteriaceae</taxon>
        <taxon>Microcella</taxon>
    </lineage>
</organism>
<dbReference type="Gene3D" id="1.20.1250.20">
    <property type="entry name" value="MFS general substrate transporter like domains"/>
    <property type="match status" value="1"/>
</dbReference>
<dbReference type="PROSITE" id="PS50850">
    <property type="entry name" value="MFS"/>
    <property type="match status" value="1"/>
</dbReference>
<feature type="region of interest" description="Disordered" evidence="6">
    <location>
        <begin position="431"/>
        <end position="460"/>
    </location>
</feature>
<reference evidence="9 10" key="1">
    <citation type="journal article" date="2015" name="Stand. Genomic Sci.">
        <title>Genomic Encyclopedia of Bacterial and Archaeal Type Strains, Phase III: the genomes of soil and plant-associated and newly described type strains.</title>
        <authorList>
            <person name="Whitman W.B."/>
            <person name="Woyke T."/>
            <person name="Klenk H.P."/>
            <person name="Zhou Y."/>
            <person name="Lilburn T.G."/>
            <person name="Beck B.J."/>
            <person name="De Vos P."/>
            <person name="Vandamme P."/>
            <person name="Eisen J.A."/>
            <person name="Garrity G."/>
            <person name="Hugenholtz P."/>
            <person name="Kyrpides N.C."/>
        </authorList>
    </citation>
    <scope>NUCLEOTIDE SEQUENCE [LARGE SCALE GENOMIC DNA]</scope>
    <source>
        <strain evidence="9 10">CV2</strain>
    </source>
</reference>
<feature type="transmembrane region" description="Helical" evidence="7">
    <location>
        <begin position="310"/>
        <end position="329"/>
    </location>
</feature>
<feature type="compositionally biased region" description="Pro residues" evidence="6">
    <location>
        <begin position="450"/>
        <end position="460"/>
    </location>
</feature>
<keyword evidence="4 7" id="KW-1133">Transmembrane helix</keyword>
<proteinExistence type="predicted"/>
<dbReference type="PANTHER" id="PTHR23513">
    <property type="entry name" value="INTEGRAL MEMBRANE EFFLUX PROTEIN-RELATED"/>
    <property type="match status" value="1"/>
</dbReference>
<feature type="transmembrane region" description="Helical" evidence="7">
    <location>
        <begin position="251"/>
        <end position="278"/>
    </location>
</feature>
<comment type="subcellular location">
    <subcellularLocation>
        <location evidence="1">Cell membrane</location>
        <topology evidence="1">Multi-pass membrane protein</topology>
    </subcellularLocation>
</comment>
<dbReference type="InterPro" id="IPR036259">
    <property type="entry name" value="MFS_trans_sf"/>
</dbReference>
<name>A0A4Q7LZZ8_9MICO</name>
<dbReference type="EMBL" id="SGWW01000001">
    <property type="protein sequence ID" value="RZS59678.1"/>
    <property type="molecule type" value="Genomic_DNA"/>
</dbReference>
<dbReference type="Pfam" id="PF07690">
    <property type="entry name" value="MFS_1"/>
    <property type="match status" value="1"/>
</dbReference>
<accession>A0A4Q7LZZ8</accession>
<keyword evidence="3 7" id="KW-0812">Transmembrane</keyword>
<dbReference type="SUPFAM" id="SSF103473">
    <property type="entry name" value="MFS general substrate transporter"/>
    <property type="match status" value="1"/>
</dbReference>
<evidence type="ECO:0000256" key="7">
    <source>
        <dbReference type="SAM" id="Phobius"/>
    </source>
</evidence>
<feature type="transmembrane region" description="Helical" evidence="7">
    <location>
        <begin position="404"/>
        <end position="423"/>
    </location>
</feature>
<evidence type="ECO:0000256" key="5">
    <source>
        <dbReference type="ARBA" id="ARBA00023136"/>
    </source>
</evidence>